<dbReference type="InParanoid" id="A0A316YV90"/>
<protein>
    <submittedName>
        <fullName evidence="1">Uncharacterized protein</fullName>
    </submittedName>
</protein>
<dbReference type="Proteomes" id="UP000245768">
    <property type="component" value="Unassembled WGS sequence"/>
</dbReference>
<evidence type="ECO:0000313" key="1">
    <source>
        <dbReference type="EMBL" id="PWN92976.1"/>
    </source>
</evidence>
<gene>
    <name evidence="1" type="ORF">FA10DRAFT_263702</name>
</gene>
<sequence>MDHSDESKAAAKDPKVVPHVISASSTLLPIWRPGGTRLSDASIDDRIDQIQRRASDPGR</sequence>
<dbReference type="GeneID" id="37042247"/>
<dbReference type="RefSeq" id="XP_025380174.1">
    <property type="nucleotide sequence ID" value="XM_025520331.1"/>
</dbReference>
<proteinExistence type="predicted"/>
<name>A0A316YV90_9BASI</name>
<evidence type="ECO:0000313" key="2">
    <source>
        <dbReference type="Proteomes" id="UP000245768"/>
    </source>
</evidence>
<dbReference type="EMBL" id="KZ819634">
    <property type="protein sequence ID" value="PWN92976.1"/>
    <property type="molecule type" value="Genomic_DNA"/>
</dbReference>
<keyword evidence="2" id="KW-1185">Reference proteome</keyword>
<organism evidence="1 2">
    <name type="scientific">Acaromyces ingoldii</name>
    <dbReference type="NCBI Taxonomy" id="215250"/>
    <lineage>
        <taxon>Eukaryota</taxon>
        <taxon>Fungi</taxon>
        <taxon>Dikarya</taxon>
        <taxon>Basidiomycota</taxon>
        <taxon>Ustilaginomycotina</taxon>
        <taxon>Exobasidiomycetes</taxon>
        <taxon>Exobasidiales</taxon>
        <taxon>Cryptobasidiaceae</taxon>
        <taxon>Acaromyces</taxon>
    </lineage>
</organism>
<dbReference type="AlphaFoldDB" id="A0A316YV90"/>
<reference evidence="1 2" key="1">
    <citation type="journal article" date="2018" name="Mol. Biol. Evol.">
        <title>Broad Genomic Sampling Reveals a Smut Pathogenic Ancestry of the Fungal Clade Ustilaginomycotina.</title>
        <authorList>
            <person name="Kijpornyongpan T."/>
            <person name="Mondo S.J."/>
            <person name="Barry K."/>
            <person name="Sandor L."/>
            <person name="Lee J."/>
            <person name="Lipzen A."/>
            <person name="Pangilinan J."/>
            <person name="LaButti K."/>
            <person name="Hainaut M."/>
            <person name="Henrissat B."/>
            <person name="Grigoriev I.V."/>
            <person name="Spatafora J.W."/>
            <person name="Aime M.C."/>
        </authorList>
    </citation>
    <scope>NUCLEOTIDE SEQUENCE [LARGE SCALE GENOMIC DNA]</scope>
    <source>
        <strain evidence="1 2">MCA 4198</strain>
    </source>
</reference>
<accession>A0A316YV90</accession>